<sequence length="115" mass="11048">MSTDNTLLNAVIGAVATFGLSFTGISPVLGGALAAYLEGGETADGLRIGTLSGLIAALPLGLLVVAGFVLFGFAGTGAAIGGIALLIVGVTLVAGYIVALSALGGVIGIYLNGEL</sequence>
<keyword evidence="1" id="KW-0472">Membrane</keyword>
<feature type="transmembrane region" description="Helical" evidence="1">
    <location>
        <begin position="48"/>
        <end position="71"/>
    </location>
</feature>
<keyword evidence="1" id="KW-1133">Transmembrane helix</keyword>
<dbReference type="AlphaFoldDB" id="A0ABD5SC09"/>
<organism evidence="2 3">
    <name type="scientific">Halorubrum tibetense</name>
    <dbReference type="NCBI Taxonomy" id="175631"/>
    <lineage>
        <taxon>Archaea</taxon>
        <taxon>Methanobacteriati</taxon>
        <taxon>Methanobacteriota</taxon>
        <taxon>Stenosarchaea group</taxon>
        <taxon>Halobacteria</taxon>
        <taxon>Halobacteriales</taxon>
        <taxon>Haloferacaceae</taxon>
        <taxon>Halorubrum</taxon>
    </lineage>
</organism>
<gene>
    <name evidence="2" type="ORF">ACFQEU_12895</name>
</gene>
<feature type="transmembrane region" description="Helical" evidence="1">
    <location>
        <begin position="7"/>
        <end position="36"/>
    </location>
</feature>
<keyword evidence="3" id="KW-1185">Reference proteome</keyword>
<proteinExistence type="predicted"/>
<feature type="transmembrane region" description="Helical" evidence="1">
    <location>
        <begin position="83"/>
        <end position="111"/>
    </location>
</feature>
<accession>A0ABD5SC09</accession>
<evidence type="ECO:0000313" key="2">
    <source>
        <dbReference type="EMBL" id="MFC6754350.1"/>
    </source>
</evidence>
<evidence type="ECO:0000256" key="1">
    <source>
        <dbReference type="SAM" id="Phobius"/>
    </source>
</evidence>
<dbReference type="InterPro" id="IPR040493">
    <property type="entry name" value="DUF5518"/>
</dbReference>
<dbReference type="Pfam" id="PF17647">
    <property type="entry name" value="DUF5518"/>
    <property type="match status" value="1"/>
</dbReference>
<protein>
    <submittedName>
        <fullName evidence="2">DUF5518 domain-containing protein</fullName>
    </submittedName>
</protein>
<dbReference type="EMBL" id="JBHSWW010000244">
    <property type="protein sequence ID" value="MFC6754350.1"/>
    <property type="molecule type" value="Genomic_DNA"/>
</dbReference>
<dbReference type="Proteomes" id="UP001596442">
    <property type="component" value="Unassembled WGS sequence"/>
</dbReference>
<name>A0ABD5SC09_9EURY</name>
<keyword evidence="1" id="KW-0812">Transmembrane</keyword>
<evidence type="ECO:0000313" key="3">
    <source>
        <dbReference type="Proteomes" id="UP001596442"/>
    </source>
</evidence>
<comment type="caution">
    <text evidence="2">The sequence shown here is derived from an EMBL/GenBank/DDBJ whole genome shotgun (WGS) entry which is preliminary data.</text>
</comment>
<dbReference type="RefSeq" id="WP_379782775.1">
    <property type="nucleotide sequence ID" value="NZ_JBHSWW010000244.1"/>
</dbReference>
<reference evidence="2 3" key="1">
    <citation type="journal article" date="2019" name="Int. J. Syst. Evol. Microbiol.">
        <title>The Global Catalogue of Microorganisms (GCM) 10K type strain sequencing project: providing services to taxonomists for standard genome sequencing and annotation.</title>
        <authorList>
            <consortium name="The Broad Institute Genomics Platform"/>
            <consortium name="The Broad Institute Genome Sequencing Center for Infectious Disease"/>
            <person name="Wu L."/>
            <person name="Ma J."/>
        </authorList>
    </citation>
    <scope>NUCLEOTIDE SEQUENCE [LARGE SCALE GENOMIC DNA]</scope>
    <source>
        <strain evidence="2 3">CGMCC 1.3239</strain>
    </source>
</reference>